<accession>A0A087AS18</accession>
<dbReference type="EMBL" id="JGYX01000001">
    <property type="protein sequence ID" value="KFI61568.1"/>
    <property type="molecule type" value="Genomic_DNA"/>
</dbReference>
<evidence type="ECO:0000313" key="3">
    <source>
        <dbReference type="EMBL" id="KFI61568.1"/>
    </source>
</evidence>
<dbReference type="InterPro" id="IPR051021">
    <property type="entry name" value="Mito_Ser/Thr_phosphatase"/>
</dbReference>
<reference evidence="2" key="2">
    <citation type="journal article" date="2021" name="PeerJ">
        <title>Extensive microbial diversity within the chicken gut microbiome revealed by metagenomics and culture.</title>
        <authorList>
            <person name="Gilroy R."/>
            <person name="Ravi A."/>
            <person name="Getino M."/>
            <person name="Pursley I."/>
            <person name="Horton D.L."/>
            <person name="Alikhan N.F."/>
            <person name="Baker D."/>
            <person name="Gharbi K."/>
            <person name="Hall N."/>
            <person name="Watson M."/>
            <person name="Adriaenssens E.M."/>
            <person name="Foster-Nyarko E."/>
            <person name="Jarju S."/>
            <person name="Secka A."/>
            <person name="Antonio M."/>
            <person name="Oren A."/>
            <person name="Chaudhuri R.R."/>
            <person name="La Ragione R."/>
            <person name="Hildebrand F."/>
            <person name="Pallen M.J."/>
        </authorList>
    </citation>
    <scope>NUCLEOTIDE SEQUENCE</scope>
    <source>
        <strain evidence="2">ChiBcolR7-4860</strain>
    </source>
</reference>
<dbReference type="Proteomes" id="UP000786560">
    <property type="component" value="Unassembled WGS sequence"/>
</dbReference>
<name>A0A087AS18_9BIFI</name>
<dbReference type="Pfam" id="PF00300">
    <property type="entry name" value="His_Phos_1"/>
    <property type="match status" value="1"/>
</dbReference>
<protein>
    <submittedName>
        <fullName evidence="2">Histidine phosphatase family protein</fullName>
    </submittedName>
</protein>
<evidence type="ECO:0000256" key="1">
    <source>
        <dbReference type="ARBA" id="ARBA00022801"/>
    </source>
</evidence>
<organism evidence="3 4">
    <name type="scientific">Bifidobacterium pullorum subsp. gallinarum</name>
    <dbReference type="NCBI Taxonomy" id="78344"/>
    <lineage>
        <taxon>Bacteria</taxon>
        <taxon>Bacillati</taxon>
        <taxon>Actinomycetota</taxon>
        <taxon>Actinomycetes</taxon>
        <taxon>Bifidobacteriales</taxon>
        <taxon>Bifidobacteriaceae</taxon>
        <taxon>Bifidobacterium</taxon>
    </lineage>
</organism>
<dbReference type="InterPro" id="IPR029033">
    <property type="entry name" value="His_PPase_superfam"/>
</dbReference>
<dbReference type="PANTHER" id="PTHR20935">
    <property type="entry name" value="PHOSPHOGLYCERATE MUTASE-RELATED"/>
    <property type="match status" value="1"/>
</dbReference>
<dbReference type="OrthoDB" id="9810154at2"/>
<sequence>MGVNLKKVAKAAKEYRHILIVMRHAKAESLGKSSDRDRNLTDKGLKQAKTVAKGLAELKLVPDRIACSGAARALQTCERMLKTFGDHPTVDYRQSLYDNGVQAVFDEIAQTKGKHRVLMVLGHEPTVSISCQWLASADSDPSLLDLLNLGLSTAGVVIFGSDEPFERWQIRTGQLLAVLTPKDFD</sequence>
<dbReference type="GO" id="GO:0016787">
    <property type="term" value="F:hydrolase activity"/>
    <property type="evidence" value="ECO:0007669"/>
    <property type="project" value="UniProtKB-KW"/>
</dbReference>
<reference evidence="3 4" key="1">
    <citation type="submission" date="2014-03" db="EMBL/GenBank/DDBJ databases">
        <title>Genomics of Bifidobacteria.</title>
        <authorList>
            <person name="Ventura M."/>
            <person name="Milani C."/>
            <person name="Lugli G.A."/>
        </authorList>
    </citation>
    <scope>NUCLEOTIDE SEQUENCE [LARGE SCALE GENOMIC DNA]</scope>
    <source>
        <strain evidence="3 4">LMG 11586</strain>
    </source>
</reference>
<dbReference type="InterPro" id="IPR013078">
    <property type="entry name" value="His_Pase_superF_clade-1"/>
</dbReference>
<dbReference type="CDD" id="cd07067">
    <property type="entry name" value="HP_PGM_like"/>
    <property type="match status" value="1"/>
</dbReference>
<dbReference type="SUPFAM" id="SSF53254">
    <property type="entry name" value="Phosphoglycerate mutase-like"/>
    <property type="match status" value="1"/>
</dbReference>
<reference evidence="2" key="3">
    <citation type="submission" date="2021-09" db="EMBL/GenBank/DDBJ databases">
        <authorList>
            <person name="Gilroy R."/>
        </authorList>
    </citation>
    <scope>NUCLEOTIDE SEQUENCE</scope>
    <source>
        <strain evidence="2">ChiBcolR7-4860</strain>
    </source>
</reference>
<dbReference type="eggNOG" id="COG2062">
    <property type="taxonomic scope" value="Bacteria"/>
</dbReference>
<keyword evidence="4" id="KW-1185">Reference proteome</keyword>
<proteinExistence type="predicted"/>
<dbReference type="RefSeq" id="WP_033505573.1">
    <property type="nucleotide sequence ID" value="NZ_DYUX01000025.1"/>
</dbReference>
<dbReference type="AlphaFoldDB" id="A0A087AS18"/>
<comment type="caution">
    <text evidence="3">The sequence shown here is derived from an EMBL/GenBank/DDBJ whole genome shotgun (WGS) entry which is preliminary data.</text>
</comment>
<dbReference type="EMBL" id="DYUX01000025">
    <property type="protein sequence ID" value="HJG42220.1"/>
    <property type="molecule type" value="Genomic_DNA"/>
</dbReference>
<dbReference type="Gene3D" id="3.40.50.1240">
    <property type="entry name" value="Phosphoglycerate mutase-like"/>
    <property type="match status" value="1"/>
</dbReference>
<dbReference type="PANTHER" id="PTHR20935:SF1">
    <property type="entry name" value="SLL1549 PROTEIN"/>
    <property type="match status" value="1"/>
</dbReference>
<evidence type="ECO:0000313" key="4">
    <source>
        <dbReference type="Proteomes" id="UP000029046"/>
    </source>
</evidence>
<evidence type="ECO:0000313" key="2">
    <source>
        <dbReference type="EMBL" id="HJG42220.1"/>
    </source>
</evidence>
<gene>
    <name evidence="3" type="ORF">BIGA_0085</name>
    <name evidence="2" type="ORF">K8U73_07560</name>
</gene>
<keyword evidence="1" id="KW-0378">Hydrolase</keyword>
<dbReference type="Proteomes" id="UP000029046">
    <property type="component" value="Unassembled WGS sequence"/>
</dbReference>